<dbReference type="EMBL" id="JADCNM010000002">
    <property type="protein sequence ID" value="KAG0493664.1"/>
    <property type="molecule type" value="Genomic_DNA"/>
</dbReference>
<accession>A0A835RQR7</accession>
<evidence type="ECO:0000313" key="1">
    <source>
        <dbReference type="EMBL" id="KAG0493664.1"/>
    </source>
</evidence>
<sequence length="107" mass="11664">MTASSAPILLVPSGRKTTDVGVLLLVCSSLALNPMRKARGWGYCRKKEEGPSPSSPAFQCRKLDRRTHHGRTFDRQMEVANRAEDGCGPAIAWKGMLLSCGIFNPFG</sequence>
<dbReference type="Proteomes" id="UP000639772">
    <property type="component" value="Unassembled WGS sequence"/>
</dbReference>
<evidence type="ECO:0000313" key="2">
    <source>
        <dbReference type="Proteomes" id="UP000639772"/>
    </source>
</evidence>
<comment type="caution">
    <text evidence="1">The sequence shown here is derived from an EMBL/GenBank/DDBJ whole genome shotgun (WGS) entry which is preliminary data.</text>
</comment>
<organism evidence="1 2">
    <name type="scientific">Vanilla planifolia</name>
    <name type="common">Vanilla</name>
    <dbReference type="NCBI Taxonomy" id="51239"/>
    <lineage>
        <taxon>Eukaryota</taxon>
        <taxon>Viridiplantae</taxon>
        <taxon>Streptophyta</taxon>
        <taxon>Embryophyta</taxon>
        <taxon>Tracheophyta</taxon>
        <taxon>Spermatophyta</taxon>
        <taxon>Magnoliopsida</taxon>
        <taxon>Liliopsida</taxon>
        <taxon>Asparagales</taxon>
        <taxon>Orchidaceae</taxon>
        <taxon>Vanilloideae</taxon>
        <taxon>Vanilleae</taxon>
        <taxon>Vanilla</taxon>
    </lineage>
</organism>
<reference evidence="1 2" key="1">
    <citation type="journal article" date="2020" name="Nat. Food">
        <title>A phased Vanilla planifolia genome enables genetic improvement of flavour and production.</title>
        <authorList>
            <person name="Hasing T."/>
            <person name="Tang H."/>
            <person name="Brym M."/>
            <person name="Khazi F."/>
            <person name="Huang T."/>
            <person name="Chambers A.H."/>
        </authorList>
    </citation>
    <scope>NUCLEOTIDE SEQUENCE [LARGE SCALE GENOMIC DNA]</scope>
    <source>
        <tissue evidence="1">Leaf</tissue>
    </source>
</reference>
<name>A0A835RQR7_VANPL</name>
<protein>
    <submittedName>
        <fullName evidence="1">Uncharacterized protein</fullName>
    </submittedName>
</protein>
<dbReference type="AlphaFoldDB" id="A0A835RQR7"/>
<proteinExistence type="predicted"/>
<gene>
    <name evidence="1" type="ORF">HPP92_004658</name>
</gene>